<accession>A0A6V7PS13</accession>
<dbReference type="AlphaFoldDB" id="A0A6V7PS13"/>
<sequence length="151" mass="16123">MVVWYDATAGTWEHMLGLEEVTPICLDWRKSAGKRFAGPPTPHYPQPGGAWVRVLPPIQKSAHPTRKASIFPNLRSCRTFFSLRVPPISPIVAVYSQIALAADRTIAAGLKQACGGFQSAAGAFAFLRETVAGKAAAVALPPFLVAHLSSA</sequence>
<dbReference type="EMBL" id="LR862151">
    <property type="protein sequence ID" value="CAD1833503.1"/>
    <property type="molecule type" value="Genomic_DNA"/>
</dbReference>
<dbReference type="InterPro" id="IPR038499">
    <property type="entry name" value="BRO1_sf"/>
</dbReference>
<gene>
    <name evidence="1" type="ORF">CB5_LOCUS16714</name>
</gene>
<name>A0A6V7PS13_ANACO</name>
<protein>
    <submittedName>
        <fullName evidence="1">Uncharacterized protein</fullName>
    </submittedName>
</protein>
<reference evidence="1" key="1">
    <citation type="submission" date="2020-07" db="EMBL/GenBank/DDBJ databases">
        <authorList>
            <person name="Lin J."/>
        </authorList>
    </citation>
    <scope>NUCLEOTIDE SEQUENCE</scope>
</reference>
<proteinExistence type="predicted"/>
<evidence type="ECO:0000313" key="1">
    <source>
        <dbReference type="EMBL" id="CAD1833503.1"/>
    </source>
</evidence>
<dbReference type="Gene3D" id="1.25.40.280">
    <property type="entry name" value="alix/aip1 like domains"/>
    <property type="match status" value="1"/>
</dbReference>
<organism evidence="1">
    <name type="scientific">Ananas comosus var. bracteatus</name>
    <name type="common">red pineapple</name>
    <dbReference type="NCBI Taxonomy" id="296719"/>
    <lineage>
        <taxon>Eukaryota</taxon>
        <taxon>Viridiplantae</taxon>
        <taxon>Streptophyta</taxon>
        <taxon>Embryophyta</taxon>
        <taxon>Tracheophyta</taxon>
        <taxon>Spermatophyta</taxon>
        <taxon>Magnoliopsida</taxon>
        <taxon>Liliopsida</taxon>
        <taxon>Poales</taxon>
        <taxon>Bromeliaceae</taxon>
        <taxon>Bromelioideae</taxon>
        <taxon>Ananas</taxon>
    </lineage>
</organism>